<dbReference type="PANTHER" id="PTHR43105">
    <property type="entry name" value="RESPIRATORY NITRATE REDUCTASE"/>
    <property type="match status" value="1"/>
</dbReference>
<keyword evidence="4" id="KW-0411">Iron-sulfur</keyword>
<dbReference type="InterPro" id="IPR006656">
    <property type="entry name" value="Mopterin_OxRdtase"/>
</dbReference>
<dbReference type="GO" id="GO:0051539">
    <property type="term" value="F:4 iron, 4 sulfur cluster binding"/>
    <property type="evidence" value="ECO:0007669"/>
    <property type="project" value="UniProtKB-KW"/>
</dbReference>
<dbReference type="OrthoDB" id="7376058at2"/>
<accession>A0A1M4Z969</accession>
<dbReference type="EMBL" id="FQVN01000002">
    <property type="protein sequence ID" value="SHF14603.1"/>
    <property type="molecule type" value="Genomic_DNA"/>
</dbReference>
<dbReference type="Gene3D" id="3.40.50.740">
    <property type="match status" value="1"/>
</dbReference>
<protein>
    <submittedName>
        <fullName evidence="7">Molybdopterin oxidoreductase Fe4S4 domain-containing protein</fullName>
    </submittedName>
</protein>
<dbReference type="SMART" id="SM00926">
    <property type="entry name" value="Molybdop_Fe4S4"/>
    <property type="match status" value="1"/>
</dbReference>
<dbReference type="GO" id="GO:0043546">
    <property type="term" value="F:molybdopterin cofactor binding"/>
    <property type="evidence" value="ECO:0007669"/>
    <property type="project" value="InterPro"/>
</dbReference>
<feature type="compositionally biased region" description="Basic and acidic residues" evidence="5">
    <location>
        <begin position="819"/>
        <end position="832"/>
    </location>
</feature>
<sequence>MADRIADIWGARTPHGADSPWPVRVDQYLAEGVPEGEVQWVPSACVLCSNGCGMDIAVHSGQIVGVRGRASDRVSHGRLGPKGLFGWQANNSPDRLTEPLVRRDGELRPASWDEAMGLVVERSRQVLDEHGPLAMGFYNSGQLFLEDYYTLSLLVRAGIGTPHLDGNTRLCTATADFALKETFGTDGDPGSLRDFDLCDTIFAVGHNIAETQTVLWARILDRLHGPDRPRLVVVDPRRTAVAREADVHLPIRNGTNLALLNGIQHELIANDRVDRAFVDAHTVGFDQLAAIVADYPPERVAEICGVPAEDIRAAARILGSADRLVSTCLQGVYQSHQATASACQVNNINLLRGMIGEPGRTVFQMNGQPTAQNTRETGANGDMTALRNWQNPDHVADLARIWNVDPLQIPTWAPPTHVMQIFRHAETGSIRFLWIVGTNPAVSLPELHRIRSILAQENLFVVVSDAFLNETGHLADVVLPAAVWGEKTGTFTNHDRTVHLSVKAVDPPGQARPDMDIFLDYATRMELKDKDGAPLIPWRTPEECFEAFKRVTAGRPCDYSGLSYEKLRGSPGIQWPCNENAPEGTERLYADHQFNTDTDYCEDYGHDLATGAAHERNDHAALRTNGRAILKSTHYLPPHEAPSEEFPLLYTTGRTVYHWHTRTKSRRAPQLNAAAPEMWVELAAGDAERLGVREGDLVRVESARGAIEARAHVSGVREGVVFAPFHYGYWDLPDGGATDGDPTENGATGDGPGGNGRRRAANELTVTEWDPVSHQPLFKVAAVRVEKVADGGGVPSPAPTTTTARPVSGDAPGTSGGDGVRETVEEAREETR</sequence>
<dbReference type="RefSeq" id="WP_073480849.1">
    <property type="nucleotide sequence ID" value="NZ_FQVN01000002.1"/>
</dbReference>
<dbReference type="Pfam" id="PF01568">
    <property type="entry name" value="Molydop_binding"/>
    <property type="match status" value="1"/>
</dbReference>
<dbReference type="SUPFAM" id="SSF50692">
    <property type="entry name" value="ADC-like"/>
    <property type="match status" value="1"/>
</dbReference>
<evidence type="ECO:0000256" key="1">
    <source>
        <dbReference type="ARBA" id="ARBA00022485"/>
    </source>
</evidence>
<feature type="domain" description="4Fe-4S Mo/W bis-MGD-type" evidence="6">
    <location>
        <begin position="38"/>
        <end position="94"/>
    </location>
</feature>
<dbReference type="InterPro" id="IPR006963">
    <property type="entry name" value="Mopterin_OxRdtase_4Fe-4S_dom"/>
</dbReference>
<reference evidence="7 8" key="1">
    <citation type="submission" date="2016-11" db="EMBL/GenBank/DDBJ databases">
        <authorList>
            <person name="Jaros S."/>
            <person name="Januszkiewicz K."/>
            <person name="Wedrychowicz H."/>
        </authorList>
    </citation>
    <scope>NUCLEOTIDE SEQUENCE [LARGE SCALE GENOMIC DNA]</scope>
    <source>
        <strain evidence="7 8">DSM 44523</strain>
    </source>
</reference>
<keyword evidence="1" id="KW-0004">4Fe-4S</keyword>
<feature type="region of interest" description="Disordered" evidence="5">
    <location>
        <begin position="734"/>
        <end position="758"/>
    </location>
</feature>
<dbReference type="GO" id="GO:0016491">
    <property type="term" value="F:oxidoreductase activity"/>
    <property type="evidence" value="ECO:0007669"/>
    <property type="project" value="InterPro"/>
</dbReference>
<organism evidence="7 8">
    <name type="scientific">Streptoalloteichus hindustanus</name>
    <dbReference type="NCBI Taxonomy" id="2017"/>
    <lineage>
        <taxon>Bacteria</taxon>
        <taxon>Bacillati</taxon>
        <taxon>Actinomycetota</taxon>
        <taxon>Actinomycetes</taxon>
        <taxon>Pseudonocardiales</taxon>
        <taxon>Pseudonocardiaceae</taxon>
        <taxon>Streptoalloteichus</taxon>
    </lineage>
</organism>
<evidence type="ECO:0000256" key="5">
    <source>
        <dbReference type="SAM" id="MobiDB-lite"/>
    </source>
</evidence>
<dbReference type="Pfam" id="PF00384">
    <property type="entry name" value="Molybdopterin"/>
    <property type="match status" value="1"/>
</dbReference>
<evidence type="ECO:0000256" key="3">
    <source>
        <dbReference type="ARBA" id="ARBA00023004"/>
    </source>
</evidence>
<dbReference type="PROSITE" id="PS51669">
    <property type="entry name" value="4FE4S_MOW_BIS_MGD"/>
    <property type="match status" value="1"/>
</dbReference>
<evidence type="ECO:0000313" key="8">
    <source>
        <dbReference type="Proteomes" id="UP000184501"/>
    </source>
</evidence>
<dbReference type="PANTHER" id="PTHR43105:SF10">
    <property type="entry name" value="NADH-QUINONE OXIDOREDUCTASE SUBUNIT G"/>
    <property type="match status" value="1"/>
</dbReference>
<dbReference type="Gene3D" id="2.40.40.20">
    <property type="match status" value="1"/>
</dbReference>
<dbReference type="Proteomes" id="UP000184501">
    <property type="component" value="Unassembled WGS sequence"/>
</dbReference>
<evidence type="ECO:0000256" key="4">
    <source>
        <dbReference type="ARBA" id="ARBA00023014"/>
    </source>
</evidence>
<dbReference type="STRING" id="2017.SAMN05444320_102651"/>
<feature type="compositionally biased region" description="Low complexity" evidence="5">
    <location>
        <begin position="799"/>
        <end position="808"/>
    </location>
</feature>
<dbReference type="CDD" id="cd00508">
    <property type="entry name" value="MopB_CT_Fdh-Nap-like"/>
    <property type="match status" value="1"/>
</dbReference>
<gene>
    <name evidence="7" type="ORF">SAMN05444320_102651</name>
</gene>
<dbReference type="SUPFAM" id="SSF53706">
    <property type="entry name" value="Formate dehydrogenase/DMSO reductase, domains 1-3"/>
    <property type="match status" value="1"/>
</dbReference>
<evidence type="ECO:0000256" key="2">
    <source>
        <dbReference type="ARBA" id="ARBA00022723"/>
    </source>
</evidence>
<dbReference type="Pfam" id="PF04879">
    <property type="entry name" value="Molybdop_Fe4S4"/>
    <property type="match status" value="1"/>
</dbReference>
<dbReference type="GO" id="GO:0046872">
    <property type="term" value="F:metal ion binding"/>
    <property type="evidence" value="ECO:0007669"/>
    <property type="project" value="UniProtKB-KW"/>
</dbReference>
<dbReference type="InterPro" id="IPR006657">
    <property type="entry name" value="MoPterin_dinucl-bd_dom"/>
</dbReference>
<name>A0A1M4Z969_STRHI</name>
<dbReference type="Gene3D" id="3.40.228.10">
    <property type="entry name" value="Dimethylsulfoxide Reductase, domain 2"/>
    <property type="match status" value="1"/>
</dbReference>
<evidence type="ECO:0000313" key="7">
    <source>
        <dbReference type="EMBL" id="SHF14603.1"/>
    </source>
</evidence>
<keyword evidence="3" id="KW-0408">Iron</keyword>
<evidence type="ECO:0000259" key="6">
    <source>
        <dbReference type="PROSITE" id="PS51669"/>
    </source>
</evidence>
<dbReference type="CDD" id="cd02754">
    <property type="entry name" value="MopB_Nitrate-R-NapA-like"/>
    <property type="match status" value="1"/>
</dbReference>
<keyword evidence="2" id="KW-0479">Metal-binding</keyword>
<dbReference type="InterPro" id="IPR050123">
    <property type="entry name" value="Prok_molybdopt-oxidoreductase"/>
</dbReference>
<keyword evidence="8" id="KW-1185">Reference proteome</keyword>
<dbReference type="AlphaFoldDB" id="A0A1M4Z969"/>
<dbReference type="Gene3D" id="2.20.25.90">
    <property type="entry name" value="ADC-like domains"/>
    <property type="match status" value="1"/>
</dbReference>
<feature type="region of interest" description="Disordered" evidence="5">
    <location>
        <begin position="789"/>
        <end position="832"/>
    </location>
</feature>
<proteinExistence type="predicted"/>
<dbReference type="InterPro" id="IPR009010">
    <property type="entry name" value="Asp_de-COase-like_dom_sf"/>
</dbReference>